<evidence type="ECO:0000313" key="2">
    <source>
        <dbReference type="Proteomes" id="UP000805649"/>
    </source>
</evidence>
<evidence type="ECO:0000313" key="1">
    <source>
        <dbReference type="EMBL" id="KAL0938663.1"/>
    </source>
</evidence>
<gene>
    <name evidence="1" type="ORF">CTRU02_205273</name>
</gene>
<dbReference type="EMBL" id="VUJX02000003">
    <property type="protein sequence ID" value="KAL0938663.1"/>
    <property type="molecule type" value="Genomic_DNA"/>
</dbReference>
<protein>
    <submittedName>
        <fullName evidence="1">Uncharacterized protein</fullName>
    </submittedName>
</protein>
<comment type="caution">
    <text evidence="1">The sequence shown here is derived from an EMBL/GenBank/DDBJ whole genome shotgun (WGS) entry which is preliminary data.</text>
</comment>
<proteinExistence type="predicted"/>
<organism evidence="1 2">
    <name type="scientific">Colletotrichum truncatum</name>
    <name type="common">Anthracnose fungus</name>
    <name type="synonym">Colletotrichum capsici</name>
    <dbReference type="NCBI Taxonomy" id="5467"/>
    <lineage>
        <taxon>Eukaryota</taxon>
        <taxon>Fungi</taxon>
        <taxon>Dikarya</taxon>
        <taxon>Ascomycota</taxon>
        <taxon>Pezizomycotina</taxon>
        <taxon>Sordariomycetes</taxon>
        <taxon>Hypocreomycetidae</taxon>
        <taxon>Glomerellales</taxon>
        <taxon>Glomerellaceae</taxon>
        <taxon>Colletotrichum</taxon>
        <taxon>Colletotrichum truncatum species complex</taxon>
    </lineage>
</organism>
<sequence>MEDRSGQVLAVAVLFFVLCWTVVAARVYCRAWIIRSFGMDDKFMIALMLIFTVYLIFQIQGVQNGTGRHRADLEPEHYREALMYWYICELLYIVSTCLLKISVGFFLLRVSVRRSHIWILRLLMLGTALFGTTYFFMVTFQCVPANTFWEESPRVEGKCFSDRVVVIMTYTASIINCFADCSFGVLPLFIVWSLSLPLRTRLLAFGILSFAAIGCAATIVRAVFIPTLLDGEDFLWATTDIAFWSTVEPGIGITAASLATLRPLWEVMWYRAGVKSHAPRAVVWRERLNGRPSYVRSEESGGRKYNGRFRLSDDAPLDGMDPDFQADFEAELPRIKAPEEPAASSAPSRRSGLSKTFDIAYPRPRDEEDGQDLVTPRQDENGAEWLAPAPTRNGDEEREPDLEEGVSLAPLASSVPPTVNWVSPRMSALSMGFGGSNASIANRESTMSTATWGFNNIRGSRVSGMTNAKNRESRSDHQRDSRMSTATAKQSKADRFSRTTRTSSYHSRFLAPPSSGDIPIPSPPPVWQVNVPGGMDSAQWLSSKMTRHPGNPSSKS</sequence>
<accession>A0ACC3Z3I8</accession>
<name>A0ACC3Z3I8_COLTU</name>
<dbReference type="Proteomes" id="UP000805649">
    <property type="component" value="Unassembled WGS sequence"/>
</dbReference>
<reference evidence="1 2" key="1">
    <citation type="journal article" date="2020" name="Phytopathology">
        <title>Genome Sequence Resources of Colletotrichum truncatum, C. plurivorum, C. musicola, and C. sojae: Four Species Pathogenic to Soybean (Glycine max).</title>
        <authorList>
            <person name="Rogerio F."/>
            <person name="Boufleur T.R."/>
            <person name="Ciampi-Guillardi M."/>
            <person name="Sukno S.A."/>
            <person name="Thon M.R."/>
            <person name="Massola Junior N.S."/>
            <person name="Baroncelli R."/>
        </authorList>
    </citation>
    <scope>NUCLEOTIDE SEQUENCE [LARGE SCALE GENOMIC DNA]</scope>
    <source>
        <strain evidence="1 2">CMES1059</strain>
    </source>
</reference>
<keyword evidence="2" id="KW-1185">Reference proteome</keyword>